<dbReference type="InterPro" id="IPR032710">
    <property type="entry name" value="NTF2-like_dom_sf"/>
</dbReference>
<name>A0ABS4T564_9MICC</name>
<accession>A0ABS4T564</accession>
<dbReference type="Pfam" id="PF12680">
    <property type="entry name" value="SnoaL_2"/>
    <property type="match status" value="1"/>
</dbReference>
<gene>
    <name evidence="2" type="ORF">JOF45_002138</name>
</gene>
<dbReference type="RefSeq" id="WP_210049734.1">
    <property type="nucleotide sequence ID" value="NZ_JAGINX010000001.1"/>
</dbReference>
<keyword evidence="3" id="KW-1185">Reference proteome</keyword>
<reference evidence="2 3" key="1">
    <citation type="submission" date="2021-03" db="EMBL/GenBank/DDBJ databases">
        <title>Sequencing the genomes of 1000 actinobacteria strains.</title>
        <authorList>
            <person name="Klenk H.-P."/>
        </authorList>
    </citation>
    <scope>NUCLEOTIDE SEQUENCE [LARGE SCALE GENOMIC DNA]</scope>
    <source>
        <strain evidence="2 3">DSM 12544</strain>
    </source>
</reference>
<dbReference type="SUPFAM" id="SSF54427">
    <property type="entry name" value="NTF2-like"/>
    <property type="match status" value="1"/>
</dbReference>
<dbReference type="Gene3D" id="3.10.450.50">
    <property type="match status" value="1"/>
</dbReference>
<protein>
    <submittedName>
        <fullName evidence="2">Ketosteroid isomerase-like protein</fullName>
    </submittedName>
</protein>
<organism evidence="2 3">
    <name type="scientific">Nesterenkonia lacusekhoensis</name>
    <dbReference type="NCBI Taxonomy" id="150832"/>
    <lineage>
        <taxon>Bacteria</taxon>
        <taxon>Bacillati</taxon>
        <taxon>Actinomycetota</taxon>
        <taxon>Actinomycetes</taxon>
        <taxon>Micrococcales</taxon>
        <taxon>Micrococcaceae</taxon>
        <taxon>Nesterenkonia</taxon>
    </lineage>
</organism>
<sequence length="112" mass="12693">MNDVLDELFAAENARDWTTFRALLHPEVEWTLIGSGTTSVVHGRDAYMNRLEATYESAPDAEFTLRRSLRNDAGLIVTELIDNHGNVSVDVFDVRNGLLRREWEFLLGDGAR</sequence>
<proteinExistence type="predicted"/>
<dbReference type="EMBL" id="JAGINX010000001">
    <property type="protein sequence ID" value="MBP2319119.1"/>
    <property type="molecule type" value="Genomic_DNA"/>
</dbReference>
<dbReference type="InterPro" id="IPR037401">
    <property type="entry name" value="SnoaL-like"/>
</dbReference>
<evidence type="ECO:0000259" key="1">
    <source>
        <dbReference type="Pfam" id="PF12680"/>
    </source>
</evidence>
<dbReference type="Proteomes" id="UP001519331">
    <property type="component" value="Unassembled WGS sequence"/>
</dbReference>
<comment type="caution">
    <text evidence="2">The sequence shown here is derived from an EMBL/GenBank/DDBJ whole genome shotgun (WGS) entry which is preliminary data.</text>
</comment>
<evidence type="ECO:0000313" key="2">
    <source>
        <dbReference type="EMBL" id="MBP2319119.1"/>
    </source>
</evidence>
<feature type="domain" description="SnoaL-like" evidence="1">
    <location>
        <begin position="7"/>
        <end position="99"/>
    </location>
</feature>
<evidence type="ECO:0000313" key="3">
    <source>
        <dbReference type="Proteomes" id="UP001519331"/>
    </source>
</evidence>